<dbReference type="InterPro" id="IPR011059">
    <property type="entry name" value="Metal-dep_hydrolase_composite"/>
</dbReference>
<accession>A0A401H8R2</accession>
<sequence length="498" mass="53813">MYPIRCGFGVARSVIVSAEAVYSHEGEYLGDHVLVDEGLVKSISRGEPHVSVGKRIAVRGFLFPPLVDAHLHMRSLGASFRIVNLKGASSPEEVAKRLAAANSPIAVGRGWNEEEFRPGSRLDRNILDSYLGEKPALAVRICGHVAVANSAFIRESGVDKLFPNLVDRERGLLLEDAVAYAVSLAMKTYNNEELLRDAASALASVGVFGVSSMACSEEEVRALSLIGDALEVRVACYLRRGVEPPPKRAGVRWGIVGVKLFADGSLGGRTAYLRRPYISGENKGWRGLKLLSSRDIAEEAASNSRRGLATAVHAIGDAALDEVLEGFSNAISRGVEPGMLRVEHASLAWPSQIDRLASLRVWTVVQPLFRVSDWWLERRVGSDVLQAAYPFASMLRAGVKLALSTDAPVETYDPAETFKAAVGLCSSRLCRESESLTPRETLKLYTLNSALASGGPVAGLGRLRRGAPALFAVSNVDVLNSGRKELEKLKFRGLNLAR</sequence>
<dbReference type="Gene3D" id="3.10.310.70">
    <property type="match status" value="1"/>
</dbReference>
<dbReference type="PANTHER" id="PTHR22642:SF2">
    <property type="entry name" value="PROTEIN LONG AFTER FAR-RED 3"/>
    <property type="match status" value="1"/>
</dbReference>
<comment type="caution">
    <text evidence="2">The sequence shown here is derived from an EMBL/GenBank/DDBJ whole genome shotgun (WGS) entry which is preliminary data.</text>
</comment>
<dbReference type="AlphaFoldDB" id="A0A401H8R2"/>
<dbReference type="PANTHER" id="PTHR22642">
    <property type="entry name" value="IMIDAZOLONEPROPIONASE"/>
    <property type="match status" value="1"/>
</dbReference>
<gene>
    <name evidence="2" type="ORF">apy_05810</name>
</gene>
<dbReference type="InterPro" id="IPR032466">
    <property type="entry name" value="Metal_Hydrolase"/>
</dbReference>
<dbReference type="EMBL" id="BDMD01000031">
    <property type="protein sequence ID" value="GBF08856.1"/>
    <property type="molecule type" value="Genomic_DNA"/>
</dbReference>
<dbReference type="SUPFAM" id="SSF51556">
    <property type="entry name" value="Metallo-dependent hydrolases"/>
    <property type="match status" value="1"/>
</dbReference>
<feature type="domain" description="Amidohydrolase 3" evidence="1">
    <location>
        <begin position="61"/>
        <end position="483"/>
    </location>
</feature>
<dbReference type="Gene3D" id="2.30.40.10">
    <property type="entry name" value="Urease, subunit C, domain 1"/>
    <property type="match status" value="1"/>
</dbReference>
<protein>
    <recommendedName>
        <fullName evidence="1">Amidohydrolase 3 domain-containing protein</fullName>
    </recommendedName>
</protein>
<proteinExistence type="predicted"/>
<dbReference type="InterPro" id="IPR033932">
    <property type="entry name" value="YtcJ-like"/>
</dbReference>
<dbReference type="RefSeq" id="WP_131159889.1">
    <property type="nucleotide sequence ID" value="NZ_BDMD01000031.1"/>
</dbReference>
<dbReference type="GO" id="GO:0016810">
    <property type="term" value="F:hydrolase activity, acting on carbon-nitrogen (but not peptide) bonds"/>
    <property type="evidence" value="ECO:0007669"/>
    <property type="project" value="InterPro"/>
</dbReference>
<dbReference type="InterPro" id="IPR013108">
    <property type="entry name" value="Amidohydro_3"/>
</dbReference>
<evidence type="ECO:0000259" key="1">
    <source>
        <dbReference type="Pfam" id="PF07969"/>
    </source>
</evidence>
<organism evidence="2 3">
    <name type="scientific">Aeropyrum pernix</name>
    <dbReference type="NCBI Taxonomy" id="56636"/>
    <lineage>
        <taxon>Archaea</taxon>
        <taxon>Thermoproteota</taxon>
        <taxon>Thermoprotei</taxon>
        <taxon>Desulfurococcales</taxon>
        <taxon>Desulfurococcaceae</taxon>
        <taxon>Aeropyrum</taxon>
    </lineage>
</organism>
<name>A0A401H8R2_AERPX</name>
<reference evidence="2 3" key="1">
    <citation type="submission" date="2017-02" db="EMBL/GenBank/DDBJ databases">
        <title>isolation and characterization of a novel temperate virus Aeropyrum globular virus 1 infecting hyperthermophilic archaeon Aeropyrum.</title>
        <authorList>
            <person name="Yumiya M."/>
            <person name="Yoshida T."/>
            <person name="Sako Y."/>
        </authorList>
    </citation>
    <scope>NUCLEOTIDE SEQUENCE [LARGE SCALE GENOMIC DNA]</scope>
    <source>
        <strain evidence="2 3">YK1-12-2013</strain>
    </source>
</reference>
<dbReference type="Gene3D" id="3.20.20.140">
    <property type="entry name" value="Metal-dependent hydrolases"/>
    <property type="match status" value="1"/>
</dbReference>
<dbReference type="Proteomes" id="UP000291213">
    <property type="component" value="Unassembled WGS sequence"/>
</dbReference>
<evidence type="ECO:0000313" key="2">
    <source>
        <dbReference type="EMBL" id="GBF08856.1"/>
    </source>
</evidence>
<dbReference type="Pfam" id="PF07969">
    <property type="entry name" value="Amidohydro_3"/>
    <property type="match status" value="1"/>
</dbReference>
<evidence type="ECO:0000313" key="3">
    <source>
        <dbReference type="Proteomes" id="UP000291213"/>
    </source>
</evidence>
<dbReference type="CDD" id="cd01300">
    <property type="entry name" value="YtcJ_like"/>
    <property type="match status" value="1"/>
</dbReference>